<feature type="region of interest" description="Disordered" evidence="1">
    <location>
        <begin position="299"/>
        <end position="326"/>
    </location>
</feature>
<name>L1K1H6_GUITC</name>
<dbReference type="HOGENOM" id="CLU_853781_0_0_1"/>
<dbReference type="EnsemblProtists" id="EKX54462">
    <property type="protein sequence ID" value="EKX54462"/>
    <property type="gene ID" value="GUITHDRAFT_99941"/>
</dbReference>
<dbReference type="PaxDb" id="55529-EKX54462"/>
<dbReference type="AlphaFoldDB" id="L1K1H6"/>
<evidence type="ECO:0000313" key="4">
    <source>
        <dbReference type="Proteomes" id="UP000011087"/>
    </source>
</evidence>
<dbReference type="KEGG" id="gtt:GUITHDRAFT_99941"/>
<organism evidence="2">
    <name type="scientific">Guillardia theta (strain CCMP2712)</name>
    <name type="common">Cryptophyte</name>
    <dbReference type="NCBI Taxonomy" id="905079"/>
    <lineage>
        <taxon>Eukaryota</taxon>
        <taxon>Cryptophyceae</taxon>
        <taxon>Pyrenomonadales</taxon>
        <taxon>Geminigeraceae</taxon>
        <taxon>Guillardia</taxon>
    </lineage>
</organism>
<dbReference type="RefSeq" id="XP_005841442.1">
    <property type="nucleotide sequence ID" value="XM_005841385.1"/>
</dbReference>
<accession>L1K1H6</accession>
<gene>
    <name evidence="2" type="ORF">GUITHDRAFT_99941</name>
</gene>
<dbReference type="GeneID" id="17310983"/>
<dbReference type="Proteomes" id="UP000011087">
    <property type="component" value="Unassembled WGS sequence"/>
</dbReference>
<reference evidence="4" key="2">
    <citation type="submission" date="2012-11" db="EMBL/GenBank/DDBJ databases">
        <authorList>
            <person name="Kuo A."/>
            <person name="Curtis B.A."/>
            <person name="Tanifuji G."/>
            <person name="Burki F."/>
            <person name="Gruber A."/>
            <person name="Irimia M."/>
            <person name="Maruyama S."/>
            <person name="Arias M.C."/>
            <person name="Ball S.G."/>
            <person name="Gile G.H."/>
            <person name="Hirakawa Y."/>
            <person name="Hopkins J.F."/>
            <person name="Rensing S.A."/>
            <person name="Schmutz J."/>
            <person name="Symeonidi A."/>
            <person name="Elias M."/>
            <person name="Eveleigh R.J."/>
            <person name="Herman E.K."/>
            <person name="Klute M.J."/>
            <person name="Nakayama T."/>
            <person name="Obornik M."/>
            <person name="Reyes-Prieto A."/>
            <person name="Armbrust E.V."/>
            <person name="Aves S.J."/>
            <person name="Beiko R.G."/>
            <person name="Coutinho P."/>
            <person name="Dacks J.B."/>
            <person name="Durnford D.G."/>
            <person name="Fast N.M."/>
            <person name="Green B.R."/>
            <person name="Grisdale C."/>
            <person name="Hempe F."/>
            <person name="Henrissat B."/>
            <person name="Hoppner M.P."/>
            <person name="Ishida K.-I."/>
            <person name="Kim E."/>
            <person name="Koreny L."/>
            <person name="Kroth P.G."/>
            <person name="Liu Y."/>
            <person name="Malik S.-B."/>
            <person name="Maier U.G."/>
            <person name="McRose D."/>
            <person name="Mock T."/>
            <person name="Neilson J.A."/>
            <person name="Onodera N.T."/>
            <person name="Poole A.M."/>
            <person name="Pritham E.J."/>
            <person name="Richards T.A."/>
            <person name="Rocap G."/>
            <person name="Roy S.W."/>
            <person name="Sarai C."/>
            <person name="Schaack S."/>
            <person name="Shirato S."/>
            <person name="Slamovits C.H."/>
            <person name="Spencer D.F."/>
            <person name="Suzuki S."/>
            <person name="Worden A.Z."/>
            <person name="Zauner S."/>
            <person name="Barry K."/>
            <person name="Bell C."/>
            <person name="Bharti A.K."/>
            <person name="Crow J.A."/>
            <person name="Grimwood J."/>
            <person name="Kramer R."/>
            <person name="Lindquist E."/>
            <person name="Lucas S."/>
            <person name="Salamov A."/>
            <person name="McFadden G.I."/>
            <person name="Lane C.E."/>
            <person name="Keeling P.J."/>
            <person name="Gray M.W."/>
            <person name="Grigoriev I.V."/>
            <person name="Archibald J.M."/>
        </authorList>
    </citation>
    <scope>NUCLEOTIDE SEQUENCE</scope>
    <source>
        <strain evidence="4">CCMP2712</strain>
    </source>
</reference>
<evidence type="ECO:0000256" key="1">
    <source>
        <dbReference type="SAM" id="MobiDB-lite"/>
    </source>
</evidence>
<sequence length="326" mass="36696">MTVENRTVKICSVADPSSPDANGVSCDNSYILYYQRTCDFRSCRSKVCKLKATCDHPFTVTRVEDSQCEFLGKQQDLVGLSLDEAAGFSVTSSWTFKRAVFLAMSNPGYHVSFTLERPAQMQLYFFVMTMEDVEDAPGQLALESFRIPQESPVSLEPMAHSSKQSNLLSSSFSSWTSTIYEPETILNFNQDDSCHIRMEDRQLVGATRNPLEMQHTQAFIAADLVRRVSMKKSACNGQGAEGSDVKRGCFSHICRNIMHFHRKSKDFPDPTADSNNDFVPPQISLHFEDSACNSTCNMEHKSDKQEYEDRVRADGAGSQKMKIHKK</sequence>
<reference evidence="2 4" key="1">
    <citation type="journal article" date="2012" name="Nature">
        <title>Algal genomes reveal evolutionary mosaicism and the fate of nucleomorphs.</title>
        <authorList>
            <consortium name="DOE Joint Genome Institute"/>
            <person name="Curtis B.A."/>
            <person name="Tanifuji G."/>
            <person name="Burki F."/>
            <person name="Gruber A."/>
            <person name="Irimia M."/>
            <person name="Maruyama S."/>
            <person name="Arias M.C."/>
            <person name="Ball S.G."/>
            <person name="Gile G.H."/>
            <person name="Hirakawa Y."/>
            <person name="Hopkins J.F."/>
            <person name="Kuo A."/>
            <person name="Rensing S.A."/>
            <person name="Schmutz J."/>
            <person name="Symeonidi A."/>
            <person name="Elias M."/>
            <person name="Eveleigh R.J."/>
            <person name="Herman E.K."/>
            <person name="Klute M.J."/>
            <person name="Nakayama T."/>
            <person name="Obornik M."/>
            <person name="Reyes-Prieto A."/>
            <person name="Armbrust E.V."/>
            <person name="Aves S.J."/>
            <person name="Beiko R.G."/>
            <person name="Coutinho P."/>
            <person name="Dacks J.B."/>
            <person name="Durnford D.G."/>
            <person name="Fast N.M."/>
            <person name="Green B.R."/>
            <person name="Grisdale C.J."/>
            <person name="Hempel F."/>
            <person name="Henrissat B."/>
            <person name="Hoppner M.P."/>
            <person name="Ishida K."/>
            <person name="Kim E."/>
            <person name="Koreny L."/>
            <person name="Kroth P.G."/>
            <person name="Liu Y."/>
            <person name="Malik S.B."/>
            <person name="Maier U.G."/>
            <person name="McRose D."/>
            <person name="Mock T."/>
            <person name="Neilson J.A."/>
            <person name="Onodera N.T."/>
            <person name="Poole A.M."/>
            <person name="Pritham E.J."/>
            <person name="Richards T.A."/>
            <person name="Rocap G."/>
            <person name="Roy S.W."/>
            <person name="Sarai C."/>
            <person name="Schaack S."/>
            <person name="Shirato S."/>
            <person name="Slamovits C.H."/>
            <person name="Spencer D.F."/>
            <person name="Suzuki S."/>
            <person name="Worden A.Z."/>
            <person name="Zauner S."/>
            <person name="Barry K."/>
            <person name="Bell C."/>
            <person name="Bharti A.K."/>
            <person name="Crow J.A."/>
            <person name="Grimwood J."/>
            <person name="Kramer R."/>
            <person name="Lindquist E."/>
            <person name="Lucas S."/>
            <person name="Salamov A."/>
            <person name="McFadden G.I."/>
            <person name="Lane C.E."/>
            <person name="Keeling P.J."/>
            <person name="Gray M.W."/>
            <person name="Grigoriev I.V."/>
            <person name="Archibald J.M."/>
        </authorList>
    </citation>
    <scope>NUCLEOTIDE SEQUENCE</scope>
    <source>
        <strain evidence="2 4">CCMP2712</strain>
    </source>
</reference>
<reference evidence="3" key="3">
    <citation type="submission" date="2015-06" db="UniProtKB">
        <authorList>
            <consortium name="EnsemblProtists"/>
        </authorList>
    </citation>
    <scope>IDENTIFICATION</scope>
</reference>
<protein>
    <submittedName>
        <fullName evidence="2 3">Uncharacterized protein</fullName>
    </submittedName>
</protein>
<keyword evidence="4" id="KW-1185">Reference proteome</keyword>
<dbReference type="EMBL" id="JH992967">
    <property type="protein sequence ID" value="EKX54462.1"/>
    <property type="molecule type" value="Genomic_DNA"/>
</dbReference>
<evidence type="ECO:0000313" key="3">
    <source>
        <dbReference type="EnsemblProtists" id="EKX54462"/>
    </source>
</evidence>
<proteinExistence type="predicted"/>
<evidence type="ECO:0000313" key="2">
    <source>
        <dbReference type="EMBL" id="EKX54462.1"/>
    </source>
</evidence>
<feature type="compositionally biased region" description="Basic and acidic residues" evidence="1">
    <location>
        <begin position="299"/>
        <end position="313"/>
    </location>
</feature>